<sequence>MSAVPDLPMMHLLLRQGRLPAALSLGLLLVALLLLGIEPGLAMFAAGLLLLSLVAGVVQAYYAVRVQLDASLLRLLQQEGLQGEVAAQRVDQALHTAGLRRLDAQAPTRGWDARWTGMRRLLMRQYAATLLQFAALLLAVLWPQT</sequence>
<keyword evidence="1" id="KW-0472">Membrane</keyword>
<feature type="transmembrane region" description="Helical" evidence="1">
    <location>
        <begin position="19"/>
        <end position="37"/>
    </location>
</feature>
<gene>
    <name evidence="2" type="ORF">SAMN04488690_2524</name>
</gene>
<name>A0A1W1GZM8_9GAMM</name>
<accession>A0A1W1GZM8</accession>
<dbReference type="Proteomes" id="UP000191133">
    <property type="component" value="Unassembled WGS sequence"/>
</dbReference>
<dbReference type="EMBL" id="FWEU01000003">
    <property type="protein sequence ID" value="SLM24797.1"/>
    <property type="molecule type" value="Genomic_DNA"/>
</dbReference>
<evidence type="ECO:0000313" key="3">
    <source>
        <dbReference type="Proteomes" id="UP000191133"/>
    </source>
</evidence>
<evidence type="ECO:0000256" key="1">
    <source>
        <dbReference type="SAM" id="Phobius"/>
    </source>
</evidence>
<organism evidence="2 3">
    <name type="scientific">Stenotrophomonas indicatrix</name>
    <dbReference type="NCBI Taxonomy" id="2045451"/>
    <lineage>
        <taxon>Bacteria</taxon>
        <taxon>Pseudomonadati</taxon>
        <taxon>Pseudomonadota</taxon>
        <taxon>Gammaproteobacteria</taxon>
        <taxon>Lysobacterales</taxon>
        <taxon>Lysobacteraceae</taxon>
        <taxon>Stenotrophomonas</taxon>
    </lineage>
</organism>
<feature type="transmembrane region" description="Helical" evidence="1">
    <location>
        <begin position="43"/>
        <end position="64"/>
    </location>
</feature>
<feature type="transmembrane region" description="Helical" evidence="1">
    <location>
        <begin position="126"/>
        <end position="143"/>
    </location>
</feature>
<dbReference type="AlphaFoldDB" id="A0A1W1GZM8"/>
<keyword evidence="1" id="KW-1133">Transmembrane helix</keyword>
<protein>
    <submittedName>
        <fullName evidence="2">Uncharacterized protein</fullName>
    </submittedName>
</protein>
<evidence type="ECO:0000313" key="2">
    <source>
        <dbReference type="EMBL" id="SLM24797.1"/>
    </source>
</evidence>
<reference evidence="3" key="1">
    <citation type="submission" date="2016-10" db="EMBL/GenBank/DDBJ databases">
        <authorList>
            <person name="Varghese N."/>
        </authorList>
    </citation>
    <scope>NUCLEOTIDE SEQUENCE [LARGE SCALE GENOMIC DNA]</scope>
    <source>
        <strain evidence="3">92MFCol6.1</strain>
    </source>
</reference>
<keyword evidence="1" id="KW-0812">Transmembrane</keyword>
<proteinExistence type="predicted"/>
<dbReference type="RefSeq" id="WP_080149710.1">
    <property type="nucleotide sequence ID" value="NZ_FWEU01000003.1"/>
</dbReference>